<keyword evidence="9" id="KW-1185">Reference proteome</keyword>
<dbReference type="Gene3D" id="1.20.58.80">
    <property type="entry name" value="Phosphotransferase system, lactose/cellobiose-type IIA subunit"/>
    <property type="match status" value="1"/>
</dbReference>
<dbReference type="RefSeq" id="WP_026681927.1">
    <property type="nucleotide sequence ID" value="NZ_BAAACY010000088.1"/>
</dbReference>
<dbReference type="PROSITE" id="PS51095">
    <property type="entry name" value="PTS_EIIA_TYPE_3"/>
    <property type="match status" value="1"/>
</dbReference>
<comment type="caution">
    <text evidence="8">The sequence shown here is derived from an EMBL/GenBank/DDBJ whole genome shotgun (WGS) entry which is preliminary data.</text>
</comment>
<organism evidence="8 9">
    <name type="scientific">Virgibacillus salarius</name>
    <dbReference type="NCBI Taxonomy" id="447199"/>
    <lineage>
        <taxon>Bacteria</taxon>
        <taxon>Bacillati</taxon>
        <taxon>Bacillota</taxon>
        <taxon>Bacilli</taxon>
        <taxon>Bacillales</taxon>
        <taxon>Bacillaceae</taxon>
        <taxon>Virgibacillus</taxon>
    </lineage>
</organism>
<evidence type="ECO:0000256" key="7">
    <source>
        <dbReference type="PROSITE-ProRule" id="PRU00418"/>
    </source>
</evidence>
<keyword evidence="3" id="KW-0808">Transferase</keyword>
<feature type="active site" description="Tele-phosphohistidine intermediate" evidence="5">
    <location>
        <position position="80"/>
    </location>
</feature>
<dbReference type="EMBL" id="JAGSOT010000021">
    <property type="protein sequence ID" value="MBR7796121.1"/>
    <property type="molecule type" value="Genomic_DNA"/>
</dbReference>
<keyword evidence="6" id="KW-0479">Metal-binding</keyword>
<evidence type="ECO:0000256" key="1">
    <source>
        <dbReference type="ARBA" id="ARBA00022448"/>
    </source>
</evidence>
<dbReference type="Proteomes" id="UP000675284">
    <property type="component" value="Unassembled WGS sequence"/>
</dbReference>
<comment type="cofactor">
    <cofactor evidence="6">
        <name>Mg(2+)</name>
        <dbReference type="ChEBI" id="CHEBI:18420"/>
    </cofactor>
    <text evidence="6">Binds 1 Mg(2+) ion per trimer.</text>
</comment>
<dbReference type="Pfam" id="PF02255">
    <property type="entry name" value="PTS_IIA"/>
    <property type="match status" value="1"/>
</dbReference>
<sequence>MEKNTENIHEVAMKIILAAGNAREEIQAALKEMEVFAFTTAEEKLAQAKEHITTAHSVQTDTIQGEARGEEITFSLLFTHAQDHLMTVMSEWNTAKNLVTICRGLDERISRLEKK</sequence>
<evidence type="ECO:0000256" key="4">
    <source>
        <dbReference type="ARBA" id="ARBA00022683"/>
    </source>
</evidence>
<gene>
    <name evidence="8" type="ORF">KCX74_08705</name>
</gene>
<dbReference type="GO" id="GO:0009401">
    <property type="term" value="P:phosphoenolpyruvate-dependent sugar phosphotransferase system"/>
    <property type="evidence" value="ECO:0007669"/>
    <property type="project" value="UniProtKB-KW"/>
</dbReference>
<feature type="binding site" evidence="6">
    <location>
        <position position="83"/>
    </location>
    <ligand>
        <name>Mg(2+)</name>
        <dbReference type="ChEBI" id="CHEBI:18420"/>
        <note>ligand shared between all trimeric partners</note>
    </ligand>
</feature>
<dbReference type="PANTHER" id="PTHR34382">
    <property type="entry name" value="PTS SYSTEM N,N'-DIACETYLCHITOBIOSE-SPECIFIC EIIA COMPONENT"/>
    <property type="match status" value="1"/>
</dbReference>
<protein>
    <submittedName>
        <fullName evidence="8">PTS lactose/cellobiose transporter subunit IIA</fullName>
    </submittedName>
</protein>
<keyword evidence="2" id="KW-0762">Sugar transport</keyword>
<keyword evidence="6" id="KW-0460">Magnesium</keyword>
<keyword evidence="1" id="KW-0813">Transport</keyword>
<evidence type="ECO:0000256" key="6">
    <source>
        <dbReference type="PIRSR" id="PIRSR000699-2"/>
    </source>
</evidence>
<keyword evidence="4" id="KW-0598">Phosphotransferase system</keyword>
<dbReference type="SUPFAM" id="SSF46973">
    <property type="entry name" value="Enzyme IIa from lactose specific PTS, IIa-lac"/>
    <property type="match status" value="1"/>
</dbReference>
<evidence type="ECO:0000313" key="9">
    <source>
        <dbReference type="Proteomes" id="UP000675284"/>
    </source>
</evidence>
<dbReference type="GO" id="GO:0046872">
    <property type="term" value="F:metal ion binding"/>
    <property type="evidence" value="ECO:0007669"/>
    <property type="project" value="UniProtKB-KW"/>
</dbReference>
<reference evidence="8" key="1">
    <citation type="submission" date="2021-04" db="EMBL/GenBank/DDBJ databases">
        <title>Isolation and polyphasic classification of algal microorganism.</title>
        <authorList>
            <person name="Wang S."/>
        </authorList>
    </citation>
    <scope>NUCLEOTIDE SEQUENCE</scope>
    <source>
        <strain evidence="8">720a</strain>
    </source>
</reference>
<dbReference type="GO" id="GO:0016740">
    <property type="term" value="F:transferase activity"/>
    <property type="evidence" value="ECO:0007669"/>
    <property type="project" value="UniProtKB-KW"/>
</dbReference>
<dbReference type="InterPro" id="IPR036542">
    <property type="entry name" value="PTS_IIA_lac/cel_sf"/>
</dbReference>
<dbReference type="AlphaFoldDB" id="A0A941DVD3"/>
<dbReference type="PIRSF" id="PIRSF000699">
    <property type="entry name" value="PTS_IILac_III"/>
    <property type="match status" value="1"/>
</dbReference>
<evidence type="ECO:0000256" key="5">
    <source>
        <dbReference type="PIRSR" id="PIRSR000699-1"/>
    </source>
</evidence>
<dbReference type="InterPro" id="IPR003188">
    <property type="entry name" value="PTS_IIA_lac/cel"/>
</dbReference>
<feature type="modified residue" description="Phosphohistidine; by HPr" evidence="7">
    <location>
        <position position="80"/>
    </location>
</feature>
<dbReference type="PANTHER" id="PTHR34382:SF7">
    <property type="entry name" value="PTS SYSTEM N,N'-DIACETYLCHITOBIOSE-SPECIFIC EIIA COMPONENT"/>
    <property type="match status" value="1"/>
</dbReference>
<proteinExistence type="predicted"/>
<evidence type="ECO:0000256" key="2">
    <source>
        <dbReference type="ARBA" id="ARBA00022597"/>
    </source>
</evidence>
<evidence type="ECO:0000256" key="3">
    <source>
        <dbReference type="ARBA" id="ARBA00022679"/>
    </source>
</evidence>
<accession>A0A941DVD3</accession>
<name>A0A941DVD3_9BACI</name>
<evidence type="ECO:0000313" key="8">
    <source>
        <dbReference type="EMBL" id="MBR7796121.1"/>
    </source>
</evidence>